<gene>
    <name evidence="2" type="primary">TSTD1_2</name>
    <name evidence="2" type="ORF">Ciccas_011939</name>
</gene>
<dbReference type="Proteomes" id="UP001626550">
    <property type="component" value="Unassembled WGS sequence"/>
</dbReference>
<dbReference type="InterPro" id="IPR001763">
    <property type="entry name" value="Rhodanese-like_dom"/>
</dbReference>
<evidence type="ECO:0000259" key="1">
    <source>
        <dbReference type="PROSITE" id="PS50206"/>
    </source>
</evidence>
<dbReference type="PANTHER" id="PTHR44086">
    <property type="entry name" value="THIOSULFATE SULFURTRANSFERASE RDL2, MITOCHONDRIAL-RELATED"/>
    <property type="match status" value="1"/>
</dbReference>
<evidence type="ECO:0000313" key="3">
    <source>
        <dbReference type="Proteomes" id="UP001626550"/>
    </source>
</evidence>
<dbReference type="EMBL" id="JBJKFK010003831">
    <property type="protein sequence ID" value="KAL3309513.1"/>
    <property type="molecule type" value="Genomic_DNA"/>
</dbReference>
<dbReference type="PROSITE" id="PS50206">
    <property type="entry name" value="RHODANESE_3"/>
    <property type="match status" value="1"/>
</dbReference>
<dbReference type="AlphaFoldDB" id="A0ABD2PR67"/>
<sequence length="94" mass="10557">MTVEHLMSLKNKGANLRLIDVREPSELAQTGKIENAVNIPLGEIVSAFSLDDSSFKNKYEMEKPQKYASNVIFYCKGGVRSMKAIQNLIDMGYK</sequence>
<protein>
    <submittedName>
        <fullName evidence="2">Thiosulfate:glutathione sulfurtransferase</fullName>
    </submittedName>
</protein>
<comment type="caution">
    <text evidence="2">The sequence shown here is derived from an EMBL/GenBank/DDBJ whole genome shotgun (WGS) entry which is preliminary data.</text>
</comment>
<feature type="non-terminal residue" evidence="2">
    <location>
        <position position="94"/>
    </location>
</feature>
<keyword evidence="3" id="KW-1185">Reference proteome</keyword>
<dbReference type="Gene3D" id="3.40.250.10">
    <property type="entry name" value="Rhodanese-like domain"/>
    <property type="match status" value="1"/>
</dbReference>
<dbReference type="SMART" id="SM00450">
    <property type="entry name" value="RHOD"/>
    <property type="match status" value="1"/>
</dbReference>
<proteinExistence type="predicted"/>
<feature type="domain" description="Rhodanese" evidence="1">
    <location>
        <begin position="12"/>
        <end position="94"/>
    </location>
</feature>
<dbReference type="InterPro" id="IPR036873">
    <property type="entry name" value="Rhodanese-like_dom_sf"/>
</dbReference>
<dbReference type="PANTHER" id="PTHR44086:SF10">
    <property type="entry name" value="THIOSULFATE SULFURTRANSFERASE_RHODANESE-LIKE DOMAIN-CONTAINING PROTEIN 3"/>
    <property type="match status" value="1"/>
</dbReference>
<accession>A0ABD2PR67</accession>
<name>A0ABD2PR67_9PLAT</name>
<reference evidence="2 3" key="1">
    <citation type="submission" date="2024-11" db="EMBL/GenBank/DDBJ databases">
        <title>Adaptive evolution of stress response genes in parasites aligns with host niche diversity.</title>
        <authorList>
            <person name="Hahn C."/>
            <person name="Resl P."/>
        </authorList>
    </citation>
    <scope>NUCLEOTIDE SEQUENCE [LARGE SCALE GENOMIC DNA]</scope>
    <source>
        <strain evidence="2">EGGRZ-B1_66</strain>
        <tissue evidence="2">Body</tissue>
    </source>
</reference>
<dbReference type="SUPFAM" id="SSF52821">
    <property type="entry name" value="Rhodanese/Cell cycle control phosphatase"/>
    <property type="match status" value="1"/>
</dbReference>
<dbReference type="Pfam" id="PF00581">
    <property type="entry name" value="Rhodanese"/>
    <property type="match status" value="1"/>
</dbReference>
<evidence type="ECO:0000313" key="2">
    <source>
        <dbReference type="EMBL" id="KAL3309513.1"/>
    </source>
</evidence>
<organism evidence="2 3">
    <name type="scientific">Cichlidogyrus casuarinus</name>
    <dbReference type="NCBI Taxonomy" id="1844966"/>
    <lineage>
        <taxon>Eukaryota</taxon>
        <taxon>Metazoa</taxon>
        <taxon>Spiralia</taxon>
        <taxon>Lophotrochozoa</taxon>
        <taxon>Platyhelminthes</taxon>
        <taxon>Monogenea</taxon>
        <taxon>Monopisthocotylea</taxon>
        <taxon>Dactylogyridea</taxon>
        <taxon>Ancyrocephalidae</taxon>
        <taxon>Cichlidogyrus</taxon>
    </lineage>
</organism>